<evidence type="ECO:0000313" key="11">
    <source>
        <dbReference type="Proteomes" id="UP000644699"/>
    </source>
</evidence>
<gene>
    <name evidence="10" type="ORF">GCM10011390_14020</name>
</gene>
<keyword evidence="6 8" id="KW-1133">Transmembrane helix</keyword>
<feature type="transmembrane region" description="Helical" evidence="8">
    <location>
        <begin position="27"/>
        <end position="45"/>
    </location>
</feature>
<evidence type="ECO:0000256" key="6">
    <source>
        <dbReference type="ARBA" id="ARBA00022989"/>
    </source>
</evidence>
<dbReference type="GO" id="GO:0009103">
    <property type="term" value="P:lipopolysaccharide biosynthetic process"/>
    <property type="evidence" value="ECO:0007669"/>
    <property type="project" value="UniProtKB-ARBA"/>
</dbReference>
<organism evidence="10 11">
    <name type="scientific">Aureimonas endophytica</name>
    <dbReference type="NCBI Taxonomy" id="2027858"/>
    <lineage>
        <taxon>Bacteria</taxon>
        <taxon>Pseudomonadati</taxon>
        <taxon>Pseudomonadota</taxon>
        <taxon>Alphaproteobacteria</taxon>
        <taxon>Hyphomicrobiales</taxon>
        <taxon>Aurantimonadaceae</taxon>
        <taxon>Aureimonas</taxon>
    </lineage>
</organism>
<evidence type="ECO:0000256" key="3">
    <source>
        <dbReference type="ARBA" id="ARBA00022676"/>
    </source>
</evidence>
<keyword evidence="7 8" id="KW-0472">Membrane</keyword>
<dbReference type="InterPro" id="IPR050297">
    <property type="entry name" value="LipidA_mod_glycosyltrf_83"/>
</dbReference>
<feature type="transmembrane region" description="Helical" evidence="8">
    <location>
        <begin position="321"/>
        <end position="338"/>
    </location>
</feature>
<feature type="domain" description="Glycosyltransferase RgtA/B/C/D-like" evidence="9">
    <location>
        <begin position="71"/>
        <end position="230"/>
    </location>
</feature>
<reference evidence="10" key="2">
    <citation type="submission" date="2020-09" db="EMBL/GenBank/DDBJ databases">
        <authorList>
            <person name="Sun Q."/>
            <person name="Zhou Y."/>
        </authorList>
    </citation>
    <scope>NUCLEOTIDE SEQUENCE</scope>
    <source>
        <strain evidence="10">CGMCC 1.15367</strain>
    </source>
</reference>
<keyword evidence="5 8" id="KW-0812">Transmembrane</keyword>
<sequence>MTTMRAPARRLPPAARAPEEAGEGWHAALWILVAIALLRVLALVLSPSELGFDEAQYWAWSRHLQFGYATKPPLIAWLIAGEAAVCGPAAPCVRLAAPLLHLGTAIVLSLVARRLYGGRTAFWTGLAYLLMPGVALSSMLMTTDALLLFFWSLALLVLVRHLDRPALGTALAFGLVTGIGLYAKYAMIFLPVMIGVAAIALPELRRALRPRDILVALLAIALLMAPNVWWNIGHGFATFTHTGEENIGWSWSRLNARKGFEFFVTQFGVAGPIVFGAMLNALLFRARTDRPDSDRLLLWLSWPIVLAITVQGFLAQANANWGATAYPAGVVLATALMVRHRRRLFLVANFVICGLLAAAMLWTTGFADPASATGPFRQFRQLGGWSATAGEIAALAKSRGAERLAVESRALTAGLVWALRDEPLDIRGFLKPGEAPADQFEIDSPWRPGDRTEGTLILGITAKEAGAIGAVPLGTVPAPLYLRDPSPLTVYGFPAPGEAAPAAPASAG</sequence>
<evidence type="ECO:0000256" key="5">
    <source>
        <dbReference type="ARBA" id="ARBA00022692"/>
    </source>
</evidence>
<evidence type="ECO:0000256" key="8">
    <source>
        <dbReference type="SAM" id="Phobius"/>
    </source>
</evidence>
<dbReference type="PANTHER" id="PTHR33908:SF11">
    <property type="entry name" value="MEMBRANE PROTEIN"/>
    <property type="match status" value="1"/>
</dbReference>
<dbReference type="AlphaFoldDB" id="A0A917E2F2"/>
<evidence type="ECO:0000313" key="10">
    <source>
        <dbReference type="EMBL" id="GGD96426.1"/>
    </source>
</evidence>
<protein>
    <submittedName>
        <fullName evidence="10">Glycosyl transferase</fullName>
    </submittedName>
</protein>
<evidence type="ECO:0000256" key="4">
    <source>
        <dbReference type="ARBA" id="ARBA00022679"/>
    </source>
</evidence>
<dbReference type="PANTHER" id="PTHR33908">
    <property type="entry name" value="MANNOSYLTRANSFERASE YKCB-RELATED"/>
    <property type="match status" value="1"/>
</dbReference>
<keyword evidence="2" id="KW-1003">Cell membrane</keyword>
<dbReference type="GO" id="GO:0005886">
    <property type="term" value="C:plasma membrane"/>
    <property type="evidence" value="ECO:0007669"/>
    <property type="project" value="UniProtKB-SubCell"/>
</dbReference>
<feature type="transmembrane region" description="Helical" evidence="8">
    <location>
        <begin position="296"/>
        <end position="315"/>
    </location>
</feature>
<comment type="subcellular location">
    <subcellularLocation>
        <location evidence="1">Cell membrane</location>
        <topology evidence="1">Multi-pass membrane protein</topology>
    </subcellularLocation>
</comment>
<comment type="caution">
    <text evidence="10">The sequence shown here is derived from an EMBL/GenBank/DDBJ whole genome shotgun (WGS) entry which is preliminary data.</text>
</comment>
<feature type="transmembrane region" description="Helical" evidence="8">
    <location>
        <begin position="128"/>
        <end position="159"/>
    </location>
</feature>
<evidence type="ECO:0000256" key="1">
    <source>
        <dbReference type="ARBA" id="ARBA00004651"/>
    </source>
</evidence>
<evidence type="ECO:0000256" key="2">
    <source>
        <dbReference type="ARBA" id="ARBA00022475"/>
    </source>
</evidence>
<feature type="transmembrane region" description="Helical" evidence="8">
    <location>
        <begin position="345"/>
        <end position="367"/>
    </location>
</feature>
<evidence type="ECO:0000256" key="7">
    <source>
        <dbReference type="ARBA" id="ARBA00023136"/>
    </source>
</evidence>
<dbReference type="Proteomes" id="UP000644699">
    <property type="component" value="Unassembled WGS sequence"/>
</dbReference>
<feature type="transmembrane region" description="Helical" evidence="8">
    <location>
        <begin position="96"/>
        <end position="116"/>
    </location>
</feature>
<dbReference type="EMBL" id="BMIQ01000002">
    <property type="protein sequence ID" value="GGD96426.1"/>
    <property type="molecule type" value="Genomic_DNA"/>
</dbReference>
<name>A0A917E2F2_9HYPH</name>
<feature type="transmembrane region" description="Helical" evidence="8">
    <location>
        <begin position="262"/>
        <end position="284"/>
    </location>
</feature>
<keyword evidence="4 10" id="KW-0808">Transferase</keyword>
<proteinExistence type="predicted"/>
<evidence type="ECO:0000259" key="9">
    <source>
        <dbReference type="Pfam" id="PF13231"/>
    </source>
</evidence>
<accession>A0A917E2F2</accession>
<reference evidence="10" key="1">
    <citation type="journal article" date="2014" name="Int. J. Syst. Evol. Microbiol.">
        <title>Complete genome sequence of Corynebacterium casei LMG S-19264T (=DSM 44701T), isolated from a smear-ripened cheese.</title>
        <authorList>
            <consortium name="US DOE Joint Genome Institute (JGI-PGF)"/>
            <person name="Walter F."/>
            <person name="Albersmeier A."/>
            <person name="Kalinowski J."/>
            <person name="Ruckert C."/>
        </authorList>
    </citation>
    <scope>NUCLEOTIDE SEQUENCE</scope>
    <source>
        <strain evidence="10">CGMCC 1.15367</strain>
    </source>
</reference>
<keyword evidence="11" id="KW-1185">Reference proteome</keyword>
<dbReference type="InterPro" id="IPR038731">
    <property type="entry name" value="RgtA/B/C-like"/>
</dbReference>
<keyword evidence="3" id="KW-0328">Glycosyltransferase</keyword>
<dbReference type="GO" id="GO:0016763">
    <property type="term" value="F:pentosyltransferase activity"/>
    <property type="evidence" value="ECO:0007669"/>
    <property type="project" value="TreeGrafter"/>
</dbReference>
<feature type="transmembrane region" description="Helical" evidence="8">
    <location>
        <begin position="179"/>
        <end position="201"/>
    </location>
</feature>
<dbReference type="Pfam" id="PF13231">
    <property type="entry name" value="PMT_2"/>
    <property type="match status" value="1"/>
</dbReference>
<feature type="transmembrane region" description="Helical" evidence="8">
    <location>
        <begin position="213"/>
        <end position="232"/>
    </location>
</feature>
<dbReference type="RefSeq" id="WP_188907528.1">
    <property type="nucleotide sequence ID" value="NZ_BMIQ01000002.1"/>
</dbReference>